<feature type="signal peptide" evidence="1">
    <location>
        <begin position="1"/>
        <end position="23"/>
    </location>
</feature>
<dbReference type="RefSeq" id="WP_133472650.1">
    <property type="nucleotide sequence ID" value="NZ_SNWP01000010.1"/>
</dbReference>
<evidence type="ECO:0000313" key="2">
    <source>
        <dbReference type="EMBL" id="TDO28086.1"/>
    </source>
</evidence>
<organism evidence="2 3">
    <name type="scientific">Sediminibacterium goheungense</name>
    <dbReference type="NCBI Taxonomy" id="1086393"/>
    <lineage>
        <taxon>Bacteria</taxon>
        <taxon>Pseudomonadati</taxon>
        <taxon>Bacteroidota</taxon>
        <taxon>Chitinophagia</taxon>
        <taxon>Chitinophagales</taxon>
        <taxon>Chitinophagaceae</taxon>
        <taxon>Sediminibacterium</taxon>
    </lineage>
</organism>
<feature type="chain" id="PRO_5020668326" description="DUF4468 domain-containing protein" evidence="1">
    <location>
        <begin position="24"/>
        <end position="224"/>
    </location>
</feature>
<dbReference type="Proteomes" id="UP000295741">
    <property type="component" value="Unassembled WGS sequence"/>
</dbReference>
<comment type="caution">
    <text evidence="2">The sequence shown here is derived from an EMBL/GenBank/DDBJ whole genome shotgun (WGS) entry which is preliminary data.</text>
</comment>
<dbReference type="AlphaFoldDB" id="A0A4R6J1F4"/>
<evidence type="ECO:0000256" key="1">
    <source>
        <dbReference type="SAM" id="SignalP"/>
    </source>
</evidence>
<protein>
    <recommendedName>
        <fullName evidence="4">DUF4468 domain-containing protein</fullName>
    </recommendedName>
</protein>
<keyword evidence="3" id="KW-1185">Reference proteome</keyword>
<proteinExistence type="predicted"/>
<dbReference type="EMBL" id="SNWP01000010">
    <property type="protein sequence ID" value="TDO28086.1"/>
    <property type="molecule type" value="Genomic_DNA"/>
</dbReference>
<sequence length="224" mass="25996">MRLLTKTILVSCLLLTIGHTASAQENEPDPVFIQHYKTFRAITDSLSSYALYLVPYGSSNKIRLTGAYQSRLSKVYHFLKRNKKIDFDQPDFIIGILIDDEQIEEPKVLANGRSGGYEQYIIKVTYRYKVNFLIHTKDRKELRFNLGGIVTHEKAMPMSAPFNEIRDSISRRGYSMYPQPQAISIAQIKTPQYGELQMFPEDYQMLLSKLLDKFTNYYVDRVDN</sequence>
<gene>
    <name evidence="2" type="ORF">BC659_0144</name>
</gene>
<name>A0A4R6J1F4_9BACT</name>
<accession>A0A4R6J1F4</accession>
<evidence type="ECO:0000313" key="3">
    <source>
        <dbReference type="Proteomes" id="UP000295741"/>
    </source>
</evidence>
<keyword evidence="1" id="KW-0732">Signal</keyword>
<evidence type="ECO:0008006" key="4">
    <source>
        <dbReference type="Google" id="ProtNLM"/>
    </source>
</evidence>
<reference evidence="2 3" key="1">
    <citation type="submission" date="2019-03" db="EMBL/GenBank/DDBJ databases">
        <title>Genomic Encyclopedia of Archaeal and Bacterial Type Strains, Phase II (KMG-II): from individual species to whole genera.</title>
        <authorList>
            <person name="Goeker M."/>
        </authorList>
    </citation>
    <scope>NUCLEOTIDE SEQUENCE [LARGE SCALE GENOMIC DNA]</scope>
    <source>
        <strain evidence="2 3">DSM 28323</strain>
    </source>
</reference>